<sequence>MAFSVLINVVVMIVLGGLLAVGAGLMFMRRQEHGRGAVLGATGCVVLLLGVIISGVFSIALPSLVSSFGDGYTVLIVAYNLISLLFQVVGTGLLIFGVIARRNPPQEAQQAQGAWNQPQQPGWNQPQGDWNQPQPPQQPPAQQPGWQQPGQPPFNQG</sequence>
<evidence type="ECO:0000256" key="1">
    <source>
        <dbReference type="SAM" id="MobiDB-lite"/>
    </source>
</evidence>
<name>A0A1H6EY88_9ACTN</name>
<gene>
    <name evidence="3" type="ORF">SAMN05444920_13074</name>
</gene>
<feature type="region of interest" description="Disordered" evidence="1">
    <location>
        <begin position="107"/>
        <end position="157"/>
    </location>
</feature>
<proteinExistence type="predicted"/>
<feature type="transmembrane region" description="Helical" evidence="2">
    <location>
        <begin position="72"/>
        <end position="100"/>
    </location>
</feature>
<feature type="compositionally biased region" description="Pro residues" evidence="1">
    <location>
        <begin position="133"/>
        <end position="142"/>
    </location>
</feature>
<evidence type="ECO:0000313" key="4">
    <source>
        <dbReference type="Proteomes" id="UP000236732"/>
    </source>
</evidence>
<evidence type="ECO:0000256" key="2">
    <source>
        <dbReference type="SAM" id="Phobius"/>
    </source>
</evidence>
<keyword evidence="2" id="KW-0812">Transmembrane</keyword>
<feature type="compositionally biased region" description="Low complexity" evidence="1">
    <location>
        <begin position="143"/>
        <end position="157"/>
    </location>
</feature>
<keyword evidence="2" id="KW-0472">Membrane</keyword>
<dbReference type="Proteomes" id="UP000236732">
    <property type="component" value="Unassembled WGS sequence"/>
</dbReference>
<dbReference type="EMBL" id="FNVT01000030">
    <property type="protein sequence ID" value="SEH02850.1"/>
    <property type="molecule type" value="Genomic_DNA"/>
</dbReference>
<dbReference type="RefSeq" id="WP_103963870.1">
    <property type="nucleotide sequence ID" value="NZ_FNVT01000030.1"/>
</dbReference>
<evidence type="ECO:0000313" key="3">
    <source>
        <dbReference type="EMBL" id="SEH02850.1"/>
    </source>
</evidence>
<organism evidence="3 4">
    <name type="scientific">Nonomuraea solani</name>
    <dbReference type="NCBI Taxonomy" id="1144553"/>
    <lineage>
        <taxon>Bacteria</taxon>
        <taxon>Bacillati</taxon>
        <taxon>Actinomycetota</taxon>
        <taxon>Actinomycetes</taxon>
        <taxon>Streptosporangiales</taxon>
        <taxon>Streptosporangiaceae</taxon>
        <taxon>Nonomuraea</taxon>
    </lineage>
</organism>
<dbReference type="OrthoDB" id="3544042at2"/>
<feature type="transmembrane region" description="Helical" evidence="2">
    <location>
        <begin position="39"/>
        <end position="60"/>
    </location>
</feature>
<dbReference type="AlphaFoldDB" id="A0A1H6EY88"/>
<feature type="transmembrane region" description="Helical" evidence="2">
    <location>
        <begin position="6"/>
        <end position="27"/>
    </location>
</feature>
<feature type="compositionally biased region" description="Low complexity" evidence="1">
    <location>
        <begin position="109"/>
        <end position="132"/>
    </location>
</feature>
<accession>A0A1H6EY88</accession>
<keyword evidence="2" id="KW-1133">Transmembrane helix</keyword>
<keyword evidence="4" id="KW-1185">Reference proteome</keyword>
<protein>
    <submittedName>
        <fullName evidence="3">Uncharacterized protein</fullName>
    </submittedName>
</protein>
<reference evidence="3 4" key="1">
    <citation type="submission" date="2016-10" db="EMBL/GenBank/DDBJ databases">
        <authorList>
            <person name="de Groot N.N."/>
        </authorList>
    </citation>
    <scope>NUCLEOTIDE SEQUENCE [LARGE SCALE GENOMIC DNA]</scope>
    <source>
        <strain evidence="3 4">CGMCC 4.7037</strain>
    </source>
</reference>